<comment type="caution">
    <text evidence="1">The sequence shown here is derived from an EMBL/GenBank/DDBJ whole genome shotgun (WGS) entry which is preliminary data.</text>
</comment>
<dbReference type="Proteomes" id="UP000005615">
    <property type="component" value="Unassembled WGS sequence"/>
</dbReference>
<dbReference type="RefSeq" id="WP_009576913.1">
    <property type="nucleotide sequence ID" value="NZ_AEIG01000093.1"/>
</dbReference>
<evidence type="ECO:0000313" key="2">
    <source>
        <dbReference type="Proteomes" id="UP000005615"/>
    </source>
</evidence>
<dbReference type="STRING" id="2518989.IMCC3088_2774"/>
<evidence type="ECO:0000313" key="1">
    <source>
        <dbReference type="EMBL" id="EGG28582.1"/>
    </source>
</evidence>
<organism evidence="1 2">
    <name type="scientific">Aequoribacter fuscus</name>
    <dbReference type="NCBI Taxonomy" id="2518989"/>
    <lineage>
        <taxon>Bacteria</taxon>
        <taxon>Pseudomonadati</taxon>
        <taxon>Pseudomonadota</taxon>
        <taxon>Gammaproteobacteria</taxon>
        <taxon>Cellvibrionales</taxon>
        <taxon>Halieaceae</taxon>
        <taxon>Aequoribacter</taxon>
    </lineage>
</organism>
<dbReference type="EMBL" id="AEIG01000093">
    <property type="protein sequence ID" value="EGG28582.1"/>
    <property type="molecule type" value="Genomic_DNA"/>
</dbReference>
<proteinExistence type="predicted"/>
<dbReference type="AlphaFoldDB" id="F3L4Z5"/>
<name>F3L4Z5_9GAMM</name>
<keyword evidence="2" id="KW-1185">Reference proteome</keyword>
<gene>
    <name evidence="1" type="ORF">IMCC3088_2774</name>
</gene>
<sequence length="136" mass="15132">MLPNKPVQELDDELDFSLAKGITVAFVYSEHQVILNLATFSSREQIWVDDEKVVDEKVFALRSEHVLNVGDEQMNLSISMERFMTKIMIRAFVAGHLVYETDALSRANKKSLSWKAVVGLAAVGAAVGYATASWLV</sequence>
<accession>F3L4Z5</accession>
<reference evidence="1 2" key="1">
    <citation type="journal article" date="2011" name="J. Bacteriol.">
        <title>Genome sequence of strain IMCC3088, a proteorhodopsin-containing marine bacterium belonging to the OM60/NOR5 clade.</title>
        <authorList>
            <person name="Jang Y."/>
            <person name="Oh H.M."/>
            <person name="Kang I."/>
            <person name="Lee K."/>
            <person name="Yang S.J."/>
            <person name="Cho J.C."/>
        </authorList>
    </citation>
    <scope>NUCLEOTIDE SEQUENCE [LARGE SCALE GENOMIC DNA]</scope>
    <source>
        <strain evidence="1 2">IMCC3088</strain>
    </source>
</reference>
<protein>
    <submittedName>
        <fullName evidence="1">Uncharacterized protein</fullName>
    </submittedName>
</protein>